<reference evidence="2" key="1">
    <citation type="submission" date="2023-07" db="EMBL/GenBank/DDBJ databases">
        <title>Black Yeasts Isolated from many extreme environments.</title>
        <authorList>
            <person name="Coleine C."/>
            <person name="Stajich J.E."/>
            <person name="Selbmann L."/>
        </authorList>
    </citation>
    <scope>NUCLEOTIDE SEQUENCE</scope>
    <source>
        <strain evidence="2">CCFEE 5485</strain>
    </source>
</reference>
<evidence type="ECO:0000256" key="1">
    <source>
        <dbReference type="SAM" id="MobiDB-lite"/>
    </source>
</evidence>
<keyword evidence="3" id="KW-1185">Reference proteome</keyword>
<accession>A0AAE1C392</accession>
<protein>
    <submittedName>
        <fullName evidence="2">Uncharacterized protein</fullName>
    </submittedName>
</protein>
<comment type="caution">
    <text evidence="2">The sequence shown here is derived from an EMBL/GenBank/DDBJ whole genome shotgun (WGS) entry which is preliminary data.</text>
</comment>
<dbReference type="Proteomes" id="UP001274830">
    <property type="component" value="Unassembled WGS sequence"/>
</dbReference>
<feature type="region of interest" description="Disordered" evidence="1">
    <location>
        <begin position="60"/>
        <end position="135"/>
    </location>
</feature>
<evidence type="ECO:0000313" key="3">
    <source>
        <dbReference type="Proteomes" id="UP001274830"/>
    </source>
</evidence>
<gene>
    <name evidence="2" type="ORF">LTR78_003758</name>
</gene>
<organism evidence="2 3">
    <name type="scientific">Recurvomyces mirabilis</name>
    <dbReference type="NCBI Taxonomy" id="574656"/>
    <lineage>
        <taxon>Eukaryota</taxon>
        <taxon>Fungi</taxon>
        <taxon>Dikarya</taxon>
        <taxon>Ascomycota</taxon>
        <taxon>Pezizomycotina</taxon>
        <taxon>Dothideomycetes</taxon>
        <taxon>Dothideomycetidae</taxon>
        <taxon>Mycosphaerellales</taxon>
        <taxon>Teratosphaeriaceae</taxon>
        <taxon>Recurvomyces</taxon>
    </lineage>
</organism>
<sequence length="135" mass="14856">MGGNGNMTWDAVADRKLLLGVLKVHDIKVDYESLAKYMATDEHKPTALSVSKRLIKLKAIAKDDNAGGGNTEDTAEKTPRKRGKADTTSTPRKRAAKGKKTQDVSDHQEDEDDNEVIKGQGKDDSEERLDDNVFT</sequence>
<dbReference type="EMBL" id="JAUTXT010000010">
    <property type="protein sequence ID" value="KAK3676482.1"/>
    <property type="molecule type" value="Genomic_DNA"/>
</dbReference>
<evidence type="ECO:0000313" key="2">
    <source>
        <dbReference type="EMBL" id="KAK3676482.1"/>
    </source>
</evidence>
<dbReference type="AlphaFoldDB" id="A0AAE1C392"/>
<proteinExistence type="predicted"/>
<name>A0AAE1C392_9PEZI</name>